<dbReference type="Pfam" id="PF01554">
    <property type="entry name" value="MatE"/>
    <property type="match status" value="2"/>
</dbReference>
<comment type="subcellular location">
    <subcellularLocation>
        <location evidence="1">Membrane</location>
        <topology evidence="1">Multi-pass membrane protein</topology>
    </subcellularLocation>
</comment>
<sequence>MSPEMPAVCSGGPPSPLTPQHIFLLRPVVSLVVTERRAHGSPTRTPSPPTPRLPLPPGWPAAPSPPHPRGSAGDDGWPGRRGGCRMEVEVEVGVEPPAPRLLRAPIAWARPPPNRSRAGMDLAAAADAETPARPGAPRWRGCLRGLRGALPPNVRREAAELAALAGPVFLGQLMIFLISIVSSIFCGHLGKVELDGVTLAISSFGGKNQKRVGIILQRGILILMLCCFPCWAIFINTEHILLLLKQDPEVSRIAQMYVMAFIPALPAVFLFQLQTRYLQSQGIIMPQVITGIAANIINVGMHALLLYALDLGVLGSAWANTTSQFFLSGLLFLYIWWKKIHIDTWGGWTGDCFQEWDSYIRLAVPSMFMLCIEWWTFEIGTFLAGLINVTELGAQAIIYELISAAYLVPLGFGVAASVRVGNALGAGHAEQARHACITVLLCASVGALVVGVSLAALKDVVAYVFTSDKDIVSLVSQVMPVFAPFHLFDALAGTCGGILRGTGKQKIGAILNVVGYYVFGFPIGVSLIFAAKLGIIGLWSGLIVCVFFQAVFYMVYIFRIDWNRVAEQAQVRAGLKGIRETARPPTDLPSLSKEVTDGVILPDVIRPESQTTQLMIIEENNQNAMPTIGDVLTRSQLIFYRGIALAGAVAVLLAGILTRVFNDRG</sequence>
<gene>
    <name evidence="8" type="primary">LOC100073168</name>
</gene>
<evidence type="ECO:0000313" key="8">
    <source>
        <dbReference type="Ensembl" id="ENSECAP00000072400.1"/>
    </source>
</evidence>
<keyword evidence="4 6" id="KW-1133">Transmembrane helix</keyword>
<dbReference type="GO" id="GO:0016020">
    <property type="term" value="C:membrane"/>
    <property type="evidence" value="ECO:0000318"/>
    <property type="project" value="GO_Central"/>
</dbReference>
<feature type="transmembrane region" description="Helical" evidence="6">
    <location>
        <begin position="358"/>
        <end position="377"/>
    </location>
</feature>
<name>A0A9L0SEG3_HORSE</name>
<feature type="transmembrane region" description="Helical" evidence="6">
    <location>
        <begin position="397"/>
        <end position="416"/>
    </location>
</feature>
<dbReference type="AlphaFoldDB" id="A0A9L0SEG3"/>
<evidence type="ECO:0000256" key="3">
    <source>
        <dbReference type="ARBA" id="ARBA00022692"/>
    </source>
</evidence>
<dbReference type="InterPro" id="IPR002528">
    <property type="entry name" value="MATE_fam"/>
</dbReference>
<feature type="transmembrane region" description="Helical" evidence="6">
    <location>
        <begin position="437"/>
        <end position="457"/>
    </location>
</feature>
<keyword evidence="9" id="KW-1185">Reference proteome</keyword>
<dbReference type="GO" id="GO:0140968">
    <property type="term" value="F:polyspecific organic cation:proton antiporter activity"/>
    <property type="evidence" value="ECO:0007669"/>
    <property type="project" value="Ensembl"/>
</dbReference>
<keyword evidence="3 6" id="KW-0812">Transmembrane</keyword>
<reference evidence="8" key="2">
    <citation type="submission" date="2025-08" db="UniProtKB">
        <authorList>
            <consortium name="Ensembl"/>
        </authorList>
    </citation>
    <scope>IDENTIFICATION</scope>
    <source>
        <strain evidence="8">Thoroughbred</strain>
    </source>
</reference>
<accession>A0A9L0SEG3</accession>
<keyword evidence="5 6" id="KW-0472">Membrane</keyword>
<proteinExistence type="inferred from homology"/>
<dbReference type="Ensembl" id="ENSECAT00000119840.1">
    <property type="protein sequence ID" value="ENSECAP00000072400.1"/>
    <property type="gene ID" value="ENSECAG00000012369.3"/>
</dbReference>
<dbReference type="GeneTree" id="ENSGT00940000163327"/>
<protein>
    <recommendedName>
        <fullName evidence="6">Multidrug and toxin extrusion protein</fullName>
    </recommendedName>
</protein>
<feature type="transmembrane region" description="Helical" evidence="6">
    <location>
        <begin position="536"/>
        <end position="558"/>
    </location>
</feature>
<evidence type="ECO:0000256" key="2">
    <source>
        <dbReference type="ARBA" id="ARBA00010199"/>
    </source>
</evidence>
<organism evidence="8 9">
    <name type="scientific">Equus caballus</name>
    <name type="common">Horse</name>
    <dbReference type="NCBI Taxonomy" id="9796"/>
    <lineage>
        <taxon>Eukaryota</taxon>
        <taxon>Metazoa</taxon>
        <taxon>Chordata</taxon>
        <taxon>Craniata</taxon>
        <taxon>Vertebrata</taxon>
        <taxon>Euteleostomi</taxon>
        <taxon>Mammalia</taxon>
        <taxon>Eutheria</taxon>
        <taxon>Laurasiatheria</taxon>
        <taxon>Perissodactyla</taxon>
        <taxon>Equidae</taxon>
        <taxon>Equus</taxon>
    </lineage>
</organism>
<feature type="transmembrane region" description="Helical" evidence="6">
    <location>
        <begin position="638"/>
        <end position="661"/>
    </location>
</feature>
<feature type="transmembrane region" description="Helical" evidence="6">
    <location>
        <begin position="215"/>
        <end position="234"/>
    </location>
</feature>
<dbReference type="InterPro" id="IPR045069">
    <property type="entry name" value="MATE_euk"/>
</dbReference>
<comment type="similarity">
    <text evidence="2 6">Belongs to the multi antimicrobial extrusion (MATE) (TC 2.A.66.1) family.</text>
</comment>
<evidence type="ECO:0000256" key="1">
    <source>
        <dbReference type="ARBA" id="ARBA00004141"/>
    </source>
</evidence>
<evidence type="ECO:0000256" key="7">
    <source>
        <dbReference type="SAM" id="MobiDB-lite"/>
    </source>
</evidence>
<dbReference type="NCBIfam" id="TIGR00797">
    <property type="entry name" value="matE"/>
    <property type="match status" value="1"/>
</dbReference>
<feature type="transmembrane region" description="Helical" evidence="6">
    <location>
        <begin position="283"/>
        <end position="305"/>
    </location>
</feature>
<dbReference type="GO" id="GO:1990961">
    <property type="term" value="P:xenobiotic detoxification by transmembrane export across the plasma membrane"/>
    <property type="evidence" value="ECO:0007669"/>
    <property type="project" value="InterPro"/>
</dbReference>
<evidence type="ECO:0000256" key="5">
    <source>
        <dbReference type="ARBA" id="ARBA00023136"/>
    </source>
</evidence>
<dbReference type="GO" id="GO:0022857">
    <property type="term" value="F:transmembrane transporter activity"/>
    <property type="evidence" value="ECO:0000318"/>
    <property type="project" value="GO_Central"/>
</dbReference>
<reference evidence="8" key="3">
    <citation type="submission" date="2025-09" db="UniProtKB">
        <authorList>
            <consortium name="Ensembl"/>
        </authorList>
    </citation>
    <scope>IDENTIFICATION</scope>
    <source>
        <strain evidence="8">Thoroughbred</strain>
    </source>
</reference>
<feature type="transmembrane region" description="Helical" evidence="6">
    <location>
        <begin position="254"/>
        <end position="271"/>
    </location>
</feature>
<dbReference type="GO" id="GO:0005886">
    <property type="term" value="C:plasma membrane"/>
    <property type="evidence" value="ECO:0007669"/>
    <property type="project" value="Ensembl"/>
</dbReference>
<dbReference type="PANTHER" id="PTHR11206">
    <property type="entry name" value="MULTIDRUG RESISTANCE PROTEIN"/>
    <property type="match status" value="1"/>
</dbReference>
<feature type="region of interest" description="Disordered" evidence="7">
    <location>
        <begin position="35"/>
        <end position="81"/>
    </location>
</feature>
<evidence type="ECO:0000256" key="6">
    <source>
        <dbReference type="RuleBase" id="RU004914"/>
    </source>
</evidence>
<feature type="transmembrane region" description="Helical" evidence="6">
    <location>
        <begin position="477"/>
        <end position="499"/>
    </location>
</feature>
<evidence type="ECO:0000256" key="4">
    <source>
        <dbReference type="ARBA" id="ARBA00022989"/>
    </source>
</evidence>
<dbReference type="Proteomes" id="UP000002281">
    <property type="component" value="Chromosome 11"/>
</dbReference>
<feature type="transmembrane region" description="Helical" evidence="6">
    <location>
        <begin position="511"/>
        <end position="530"/>
    </location>
</feature>
<dbReference type="CDD" id="cd13132">
    <property type="entry name" value="MATE_eukaryotic"/>
    <property type="match status" value="1"/>
</dbReference>
<feature type="transmembrane region" description="Helical" evidence="6">
    <location>
        <begin position="317"/>
        <end position="337"/>
    </location>
</feature>
<feature type="compositionally biased region" description="Pro residues" evidence="7">
    <location>
        <begin position="45"/>
        <end position="68"/>
    </location>
</feature>
<evidence type="ECO:0000313" key="9">
    <source>
        <dbReference type="Proteomes" id="UP000002281"/>
    </source>
</evidence>
<feature type="transmembrane region" description="Helical" evidence="6">
    <location>
        <begin position="161"/>
        <end position="185"/>
    </location>
</feature>
<dbReference type="GO" id="GO:0015101">
    <property type="term" value="F:organic cation transmembrane transporter activity"/>
    <property type="evidence" value="ECO:0007669"/>
    <property type="project" value="Ensembl"/>
</dbReference>
<reference evidence="8 9" key="1">
    <citation type="journal article" date="2009" name="Science">
        <title>Genome sequence, comparative analysis, and population genetics of the domestic horse.</title>
        <authorList>
            <consortium name="Broad Institute Genome Sequencing Platform"/>
            <consortium name="Broad Institute Whole Genome Assembly Team"/>
            <person name="Wade C.M."/>
            <person name="Giulotto E."/>
            <person name="Sigurdsson S."/>
            <person name="Zoli M."/>
            <person name="Gnerre S."/>
            <person name="Imsland F."/>
            <person name="Lear T.L."/>
            <person name="Adelson D.L."/>
            <person name="Bailey E."/>
            <person name="Bellone R.R."/>
            <person name="Bloecker H."/>
            <person name="Distl O."/>
            <person name="Edgar R.C."/>
            <person name="Garber M."/>
            <person name="Leeb T."/>
            <person name="Mauceli E."/>
            <person name="MacLeod J.N."/>
            <person name="Penedo M.C.T."/>
            <person name="Raison J.M."/>
            <person name="Sharpe T."/>
            <person name="Vogel J."/>
            <person name="Andersson L."/>
            <person name="Antczak D.F."/>
            <person name="Biagi T."/>
            <person name="Binns M.M."/>
            <person name="Chowdhary B.P."/>
            <person name="Coleman S.J."/>
            <person name="Della Valle G."/>
            <person name="Fryc S."/>
            <person name="Guerin G."/>
            <person name="Hasegawa T."/>
            <person name="Hill E.W."/>
            <person name="Jurka J."/>
            <person name="Kiialainen A."/>
            <person name="Lindgren G."/>
            <person name="Liu J."/>
            <person name="Magnani E."/>
            <person name="Mickelson J.R."/>
            <person name="Murray J."/>
            <person name="Nergadze S.G."/>
            <person name="Onofrio R."/>
            <person name="Pedroni S."/>
            <person name="Piras M.F."/>
            <person name="Raudsepp T."/>
            <person name="Rocchi M."/>
            <person name="Roeed K.H."/>
            <person name="Ryder O.A."/>
            <person name="Searle S."/>
            <person name="Skow L."/>
            <person name="Swinburne J.E."/>
            <person name="Syvaenen A.C."/>
            <person name="Tozaki T."/>
            <person name="Valberg S.J."/>
            <person name="Vaudin M."/>
            <person name="White J.R."/>
            <person name="Zody M.C."/>
            <person name="Lander E.S."/>
            <person name="Lindblad-Toh K."/>
        </authorList>
    </citation>
    <scope>NUCLEOTIDE SEQUENCE [LARGE SCALE GENOMIC DNA]</scope>
    <source>
        <strain evidence="8 9">Thoroughbred</strain>
    </source>
</reference>
<dbReference type="GO" id="GO:0042910">
    <property type="term" value="F:xenobiotic transmembrane transporter activity"/>
    <property type="evidence" value="ECO:0007669"/>
    <property type="project" value="InterPro"/>
</dbReference>